<gene>
    <name evidence="1" type="ORF">NZD86_17730</name>
</gene>
<organism evidence="1 2">
    <name type="scientific">Alicyclobacillus dauci</name>
    <dbReference type="NCBI Taxonomy" id="1475485"/>
    <lineage>
        <taxon>Bacteria</taxon>
        <taxon>Bacillati</taxon>
        <taxon>Bacillota</taxon>
        <taxon>Bacilli</taxon>
        <taxon>Bacillales</taxon>
        <taxon>Alicyclobacillaceae</taxon>
        <taxon>Alicyclobacillus</taxon>
    </lineage>
</organism>
<dbReference type="Gene3D" id="3.40.30.10">
    <property type="entry name" value="Glutaredoxin"/>
    <property type="match status" value="1"/>
</dbReference>
<evidence type="ECO:0000313" key="1">
    <source>
        <dbReference type="EMBL" id="WAH36075.1"/>
    </source>
</evidence>
<accession>A0ABY6YZK9</accession>
<reference evidence="1" key="1">
    <citation type="submission" date="2022-08" db="EMBL/GenBank/DDBJ databases">
        <title>Alicyclobacillus dauci DSM2870, complete genome.</title>
        <authorList>
            <person name="Wang Q."/>
            <person name="Cai R."/>
            <person name="Wang Z."/>
        </authorList>
    </citation>
    <scope>NUCLEOTIDE SEQUENCE</scope>
    <source>
        <strain evidence="1">DSM 28700</strain>
    </source>
</reference>
<dbReference type="RefSeq" id="WP_268043379.1">
    <property type="nucleotide sequence ID" value="NZ_CP104064.1"/>
</dbReference>
<dbReference type="Pfam" id="PF14595">
    <property type="entry name" value="Thioredoxin_9"/>
    <property type="match status" value="1"/>
</dbReference>
<dbReference type="EMBL" id="CP104064">
    <property type="protein sequence ID" value="WAH36075.1"/>
    <property type="molecule type" value="Genomic_DNA"/>
</dbReference>
<evidence type="ECO:0000313" key="2">
    <source>
        <dbReference type="Proteomes" id="UP001164803"/>
    </source>
</evidence>
<name>A0ABY6YZK9_9BACL</name>
<dbReference type="InterPro" id="IPR036249">
    <property type="entry name" value="Thioredoxin-like_sf"/>
</dbReference>
<dbReference type="SUPFAM" id="SSF52833">
    <property type="entry name" value="Thioredoxin-like"/>
    <property type="match status" value="1"/>
</dbReference>
<protein>
    <submittedName>
        <fullName evidence="1">Thioredoxin family protein</fullName>
    </submittedName>
</protein>
<dbReference type="Proteomes" id="UP001164803">
    <property type="component" value="Chromosome"/>
</dbReference>
<proteinExistence type="predicted"/>
<sequence>MTINLRHKFGQGLSPQEFVDKMTKNQEQFQSWYNQFSWPDSSLRGFFEGAHTDNLRCTIIAADWCGDVVRNVPAIFRLMETANIPTEVLVMEEHLDVMDEFLTMGGRSIPVVLFVSAQGDVVGRWGPRPQYVQEPMVAFKSANTDKNAPDYEENLKAARQEIMRRYGEGTGYQKLIAEEIKEILERI</sequence>
<keyword evidence="2" id="KW-1185">Reference proteome</keyword>